<feature type="transmembrane region" description="Helical" evidence="5">
    <location>
        <begin position="114"/>
        <end position="134"/>
    </location>
</feature>
<evidence type="ECO:0000259" key="6">
    <source>
        <dbReference type="PROSITE" id="PS50262"/>
    </source>
</evidence>
<feature type="transmembrane region" description="Helical" evidence="5">
    <location>
        <begin position="25"/>
        <end position="55"/>
    </location>
</feature>
<keyword evidence="2 5" id="KW-0812">Transmembrane</keyword>
<dbReference type="GO" id="GO:0016020">
    <property type="term" value="C:membrane"/>
    <property type="evidence" value="ECO:0007669"/>
    <property type="project" value="UniProtKB-SubCell"/>
</dbReference>
<reference evidence="7 8" key="1">
    <citation type="journal article" date="2021" name="Elife">
        <title>Chloroplast acquisition without the gene transfer in kleptoplastic sea slugs, Plakobranchus ocellatus.</title>
        <authorList>
            <person name="Maeda T."/>
            <person name="Takahashi S."/>
            <person name="Yoshida T."/>
            <person name="Shimamura S."/>
            <person name="Takaki Y."/>
            <person name="Nagai Y."/>
            <person name="Toyoda A."/>
            <person name="Suzuki Y."/>
            <person name="Arimoto A."/>
            <person name="Ishii H."/>
            <person name="Satoh N."/>
            <person name="Nishiyama T."/>
            <person name="Hasebe M."/>
            <person name="Maruyama T."/>
            <person name="Minagawa J."/>
            <person name="Obokata J."/>
            <person name="Shigenobu S."/>
        </authorList>
    </citation>
    <scope>NUCLEOTIDE SEQUENCE [LARGE SCALE GENOMIC DNA]</scope>
</reference>
<comment type="subcellular location">
    <subcellularLocation>
        <location evidence="1">Membrane</location>
    </subcellularLocation>
</comment>
<evidence type="ECO:0000256" key="4">
    <source>
        <dbReference type="ARBA" id="ARBA00023136"/>
    </source>
</evidence>
<evidence type="ECO:0000256" key="2">
    <source>
        <dbReference type="ARBA" id="ARBA00022692"/>
    </source>
</evidence>
<feature type="transmembrane region" description="Helical" evidence="5">
    <location>
        <begin position="155"/>
        <end position="171"/>
    </location>
</feature>
<comment type="caution">
    <text evidence="7">The sequence shown here is derived from an EMBL/GenBank/DDBJ whole genome shotgun (WGS) entry which is preliminary data.</text>
</comment>
<dbReference type="CDD" id="cd14978">
    <property type="entry name" value="7tmA_FMRFamide_R-like"/>
    <property type="match status" value="1"/>
</dbReference>
<feature type="domain" description="G-protein coupled receptors family 1 profile" evidence="6">
    <location>
        <begin position="46"/>
        <end position="379"/>
    </location>
</feature>
<evidence type="ECO:0000313" key="7">
    <source>
        <dbReference type="EMBL" id="GFO10376.1"/>
    </source>
</evidence>
<protein>
    <submittedName>
        <fullName evidence="7">FMRFamide receptor</fullName>
    </submittedName>
</protein>
<feature type="transmembrane region" description="Helical" evidence="5">
    <location>
        <begin position="76"/>
        <end position="94"/>
    </location>
</feature>
<feature type="transmembrane region" description="Helical" evidence="5">
    <location>
        <begin position="324"/>
        <end position="346"/>
    </location>
</feature>
<gene>
    <name evidence="7" type="ORF">PoB_003688100</name>
</gene>
<keyword evidence="4 5" id="KW-0472">Membrane</keyword>
<evidence type="ECO:0000256" key="3">
    <source>
        <dbReference type="ARBA" id="ARBA00022989"/>
    </source>
</evidence>
<dbReference type="SUPFAM" id="SSF81321">
    <property type="entry name" value="Family A G protein-coupled receptor-like"/>
    <property type="match status" value="1"/>
</dbReference>
<dbReference type="PRINTS" id="PR00237">
    <property type="entry name" value="GPCRRHODOPSN"/>
</dbReference>
<dbReference type="GO" id="GO:0004930">
    <property type="term" value="F:G protein-coupled receptor activity"/>
    <property type="evidence" value="ECO:0007669"/>
    <property type="project" value="InterPro"/>
</dbReference>
<keyword evidence="7" id="KW-0675">Receptor</keyword>
<dbReference type="Gene3D" id="1.20.1070.10">
    <property type="entry name" value="Rhodopsin 7-helix transmembrane proteins"/>
    <property type="match status" value="1"/>
</dbReference>
<organism evidence="7 8">
    <name type="scientific">Plakobranchus ocellatus</name>
    <dbReference type="NCBI Taxonomy" id="259542"/>
    <lineage>
        <taxon>Eukaryota</taxon>
        <taxon>Metazoa</taxon>
        <taxon>Spiralia</taxon>
        <taxon>Lophotrochozoa</taxon>
        <taxon>Mollusca</taxon>
        <taxon>Gastropoda</taxon>
        <taxon>Heterobranchia</taxon>
        <taxon>Euthyneura</taxon>
        <taxon>Panpulmonata</taxon>
        <taxon>Sacoglossa</taxon>
        <taxon>Placobranchoidea</taxon>
        <taxon>Plakobranchidae</taxon>
        <taxon>Plakobranchus</taxon>
    </lineage>
</organism>
<evidence type="ECO:0000256" key="1">
    <source>
        <dbReference type="ARBA" id="ARBA00004370"/>
    </source>
</evidence>
<dbReference type="PANTHER" id="PTHR46641">
    <property type="entry name" value="FMRFAMIDE RECEPTOR-RELATED"/>
    <property type="match status" value="1"/>
</dbReference>
<dbReference type="AlphaFoldDB" id="A0AAV4AGS2"/>
<keyword evidence="3 5" id="KW-1133">Transmembrane helix</keyword>
<proteinExistence type="predicted"/>
<accession>A0AAV4AGS2</accession>
<feature type="transmembrane region" description="Helical" evidence="5">
    <location>
        <begin position="358"/>
        <end position="382"/>
    </location>
</feature>
<dbReference type="Proteomes" id="UP000735302">
    <property type="component" value="Unassembled WGS sequence"/>
</dbReference>
<name>A0AAV4AGS2_9GAST</name>
<dbReference type="PANTHER" id="PTHR46641:SF2">
    <property type="entry name" value="FMRFAMIDE RECEPTOR"/>
    <property type="match status" value="1"/>
</dbReference>
<dbReference type="PROSITE" id="PS50262">
    <property type="entry name" value="G_PROTEIN_RECEP_F1_2"/>
    <property type="match status" value="1"/>
</dbReference>
<dbReference type="Pfam" id="PF00001">
    <property type="entry name" value="7tm_1"/>
    <property type="match status" value="2"/>
</dbReference>
<dbReference type="EMBL" id="BLXT01004163">
    <property type="protein sequence ID" value="GFO10376.1"/>
    <property type="molecule type" value="Genomic_DNA"/>
</dbReference>
<feature type="transmembrane region" description="Helical" evidence="5">
    <location>
        <begin position="281"/>
        <end position="303"/>
    </location>
</feature>
<keyword evidence="8" id="KW-1185">Reference proteome</keyword>
<dbReference type="InterPro" id="IPR052954">
    <property type="entry name" value="GPCR-Ligand_Int"/>
</dbReference>
<dbReference type="InterPro" id="IPR017452">
    <property type="entry name" value="GPCR_Rhodpsn_7TM"/>
</dbReference>
<dbReference type="InterPro" id="IPR000276">
    <property type="entry name" value="GPCR_Rhodpsn"/>
</dbReference>
<evidence type="ECO:0000313" key="8">
    <source>
        <dbReference type="Proteomes" id="UP000735302"/>
    </source>
</evidence>
<evidence type="ECO:0000256" key="5">
    <source>
        <dbReference type="SAM" id="Phobius"/>
    </source>
</evidence>
<sequence>MNDINLKVNISYDNSNLSDEVSSGALYLFVMWGILLPLVALAGLVGNVLTILVLWRREMHSTTILYMRGLVITDTGILIGSVVTLTPIACANYLPCETSSYFKDNVYPFLHTPGYYIIMTLQQINVWITVSVSVERYIAICHPYRAARLISRKKTLAVILAIALFSLLYNLPHLFASTTTPCGGERTKRRVDNDDPVDDTDVISVADKGFEYSLKNPSIHDQTGLYLALPSTISPQILFPEQPPALLTAQPPNPASFSSSCVEVITTGFGLSSFYTFYRTIMYLIIIYVLPFVALLVLNSFLIRELMTMQKRNTNASRKEENEANLSLVLVLIVIVFILCQTPGLISQFDVIDVSVFLFWLGVSNLLFTTNSAVNFLIYTAFGRKFRRVLLRMFRRVSATKEFLRNRASSVSSSHAKFFHHTNANGHNLMEMSSFPLKSKERIKFVRDKLGTKAHTHASISTYGTSRV</sequence>